<comment type="caution">
    <text evidence="1">The sequence shown here is derived from an EMBL/GenBank/DDBJ whole genome shotgun (WGS) entry which is preliminary data.</text>
</comment>
<name>A0A0F9DKI1_9ZZZZ</name>
<accession>A0A0F9DKI1</accession>
<dbReference type="EMBL" id="LAZR01028560">
    <property type="protein sequence ID" value="KKL62223.1"/>
    <property type="molecule type" value="Genomic_DNA"/>
</dbReference>
<protein>
    <submittedName>
        <fullName evidence="1">Uncharacterized protein</fullName>
    </submittedName>
</protein>
<organism evidence="1">
    <name type="scientific">marine sediment metagenome</name>
    <dbReference type="NCBI Taxonomy" id="412755"/>
    <lineage>
        <taxon>unclassified sequences</taxon>
        <taxon>metagenomes</taxon>
        <taxon>ecological metagenomes</taxon>
    </lineage>
</organism>
<gene>
    <name evidence="1" type="ORF">LCGC14_2187360</name>
</gene>
<reference evidence="1" key="1">
    <citation type="journal article" date="2015" name="Nature">
        <title>Complex archaea that bridge the gap between prokaryotes and eukaryotes.</title>
        <authorList>
            <person name="Spang A."/>
            <person name="Saw J.H."/>
            <person name="Jorgensen S.L."/>
            <person name="Zaremba-Niedzwiedzka K."/>
            <person name="Martijn J."/>
            <person name="Lind A.E."/>
            <person name="van Eijk R."/>
            <person name="Schleper C."/>
            <person name="Guy L."/>
            <person name="Ettema T.J."/>
        </authorList>
    </citation>
    <scope>NUCLEOTIDE SEQUENCE</scope>
</reference>
<sequence length="60" mass="7053">MALSPITTLIKKPTKKGRNYYFNIPIEFIRSGKINPEKQYEIKIFDISDEPNQNLILKKN</sequence>
<evidence type="ECO:0000313" key="1">
    <source>
        <dbReference type="EMBL" id="KKL62223.1"/>
    </source>
</evidence>
<dbReference type="AlphaFoldDB" id="A0A0F9DKI1"/>
<proteinExistence type="predicted"/>